<dbReference type="InterPro" id="IPR013099">
    <property type="entry name" value="K_chnl_dom"/>
</dbReference>
<reference evidence="4" key="1">
    <citation type="submission" date="2020-10" db="EMBL/GenBank/DDBJ databases">
        <title>Connecting structure to function with the recovery of over 1000 high-quality activated sludge metagenome-assembled genomes encoding full-length rRNA genes using long-read sequencing.</title>
        <authorList>
            <person name="Singleton C.M."/>
            <person name="Petriglieri F."/>
            <person name="Kristensen J.M."/>
            <person name="Kirkegaard R.H."/>
            <person name="Michaelsen T.Y."/>
            <person name="Andersen M.H."/>
            <person name="Karst S.M."/>
            <person name="Dueholm M.S."/>
            <person name="Nielsen P.H."/>
            <person name="Albertsen M."/>
        </authorList>
    </citation>
    <scope>NUCLEOTIDE SEQUENCE</scope>
    <source>
        <strain evidence="4">Bjer_18-Q3-R1-45_BAT3C.347</strain>
    </source>
</reference>
<evidence type="ECO:0000313" key="4">
    <source>
        <dbReference type="EMBL" id="MBK6975306.1"/>
    </source>
</evidence>
<keyword evidence="2" id="KW-1133">Transmembrane helix</keyword>
<dbReference type="EMBL" id="JADJEV010000005">
    <property type="protein sequence ID" value="MBK6975306.1"/>
    <property type="molecule type" value="Genomic_DNA"/>
</dbReference>
<proteinExistence type="predicted"/>
<evidence type="ECO:0000259" key="3">
    <source>
        <dbReference type="PROSITE" id="PS51201"/>
    </source>
</evidence>
<evidence type="ECO:0000256" key="2">
    <source>
        <dbReference type="SAM" id="Phobius"/>
    </source>
</evidence>
<dbReference type="Pfam" id="PF07885">
    <property type="entry name" value="Ion_trans_2"/>
    <property type="match status" value="1"/>
</dbReference>
<dbReference type="SUPFAM" id="SSF81324">
    <property type="entry name" value="Voltage-gated potassium channels"/>
    <property type="match status" value="1"/>
</dbReference>
<dbReference type="InterPro" id="IPR036721">
    <property type="entry name" value="RCK_C_sf"/>
</dbReference>
<organism evidence="4 5">
    <name type="scientific">Candidatus Methylophosphatis roskildensis</name>
    <dbReference type="NCBI Taxonomy" id="2899263"/>
    <lineage>
        <taxon>Bacteria</taxon>
        <taxon>Pseudomonadati</taxon>
        <taxon>Pseudomonadota</taxon>
        <taxon>Betaproteobacteria</taxon>
        <taxon>Nitrosomonadales</taxon>
        <taxon>Sterolibacteriaceae</taxon>
        <taxon>Candidatus Methylophosphatis</taxon>
    </lineage>
</organism>
<dbReference type="PANTHER" id="PTHR43833:SF9">
    <property type="entry name" value="POTASSIUM CHANNEL PROTEIN YUGO-RELATED"/>
    <property type="match status" value="1"/>
</dbReference>
<dbReference type="SUPFAM" id="SSF116726">
    <property type="entry name" value="TrkA C-terminal domain-like"/>
    <property type="match status" value="1"/>
</dbReference>
<dbReference type="Pfam" id="PF02254">
    <property type="entry name" value="TrkA_N"/>
    <property type="match status" value="1"/>
</dbReference>
<keyword evidence="2" id="KW-0472">Membrane</keyword>
<evidence type="ECO:0000256" key="1">
    <source>
        <dbReference type="ARBA" id="ARBA00004651"/>
    </source>
</evidence>
<dbReference type="Proteomes" id="UP000807785">
    <property type="component" value="Unassembled WGS sequence"/>
</dbReference>
<evidence type="ECO:0000313" key="5">
    <source>
        <dbReference type="Proteomes" id="UP000807785"/>
    </source>
</evidence>
<dbReference type="InterPro" id="IPR050721">
    <property type="entry name" value="Trk_Ktr_HKT_K-transport"/>
</dbReference>
<feature type="transmembrane region" description="Helical" evidence="2">
    <location>
        <begin position="29"/>
        <end position="51"/>
    </location>
</feature>
<dbReference type="PANTHER" id="PTHR43833">
    <property type="entry name" value="POTASSIUM CHANNEL PROTEIN 2-RELATED-RELATED"/>
    <property type="match status" value="1"/>
</dbReference>
<feature type="domain" description="RCK N-terminal" evidence="3">
    <location>
        <begin position="132"/>
        <end position="251"/>
    </location>
</feature>
<keyword evidence="2" id="KW-0812">Transmembrane</keyword>
<feature type="transmembrane region" description="Helical" evidence="2">
    <location>
        <begin position="86"/>
        <end position="111"/>
    </location>
</feature>
<dbReference type="GO" id="GO:0005886">
    <property type="term" value="C:plasma membrane"/>
    <property type="evidence" value="ECO:0007669"/>
    <property type="project" value="UniProtKB-SubCell"/>
</dbReference>
<comment type="subcellular location">
    <subcellularLocation>
        <location evidence="1">Cell membrane</location>
        <topology evidence="1">Multi-pass membrane protein</topology>
    </subcellularLocation>
</comment>
<dbReference type="Gene3D" id="3.40.50.720">
    <property type="entry name" value="NAD(P)-binding Rossmann-like Domain"/>
    <property type="match status" value="1"/>
</dbReference>
<dbReference type="Gene3D" id="1.10.287.70">
    <property type="match status" value="1"/>
</dbReference>
<protein>
    <submittedName>
        <fullName evidence="4">NAD-binding protein</fullName>
    </submittedName>
</protein>
<dbReference type="InterPro" id="IPR036291">
    <property type="entry name" value="NAD(P)-bd_dom_sf"/>
</dbReference>
<dbReference type="InterPro" id="IPR003148">
    <property type="entry name" value="RCK_N"/>
</dbReference>
<dbReference type="SUPFAM" id="SSF51735">
    <property type="entry name" value="NAD(P)-binding Rossmann-fold domains"/>
    <property type="match status" value="1"/>
</dbReference>
<dbReference type="PROSITE" id="PS51201">
    <property type="entry name" value="RCK_N"/>
    <property type="match status" value="1"/>
</dbReference>
<comment type="caution">
    <text evidence="4">The sequence shown here is derived from an EMBL/GenBank/DDBJ whole genome shotgun (WGS) entry which is preliminary data.</text>
</comment>
<dbReference type="GO" id="GO:0006813">
    <property type="term" value="P:potassium ion transport"/>
    <property type="evidence" value="ECO:0007669"/>
    <property type="project" value="InterPro"/>
</dbReference>
<name>A0A9D7E7U3_9PROT</name>
<sequence>MRFGFGFRHTRRRKLLFQRTRLPRILTRIYLSGAALLLLIVIGTAGFYLGAEPRPSLSDSLHMTLITISTVGYGEVVPLRVFGEQVFAGVLSIAGFGNLTFLFTSLTVFFLETDLDNTLRRRRMEKQIKKLHQHYIICGFGRVGRNIANELYSTAHHIVAIDPDESNFETNRERFPGLLYLHGDASDDDLMLAADIAGARGVFAVTGDDGKNIMVTLTAKQLNPRVRVVARCHEMRNAEKLRKAGADQVVSPDFTGGMRLASTMIRPHVVSFFDEMLRTDRTLRLEEVDLPQNFKSRTFGSLEPRTPEYVLLAVRAGKHWHFNPSSDFQLEPGHVVIAMATPYGRHELELAMRSET</sequence>
<gene>
    <name evidence="4" type="ORF">IPH26_20975</name>
</gene>
<accession>A0A9D7E7U3</accession>
<dbReference type="AlphaFoldDB" id="A0A9D7E7U3"/>